<dbReference type="Pfam" id="PF04545">
    <property type="entry name" value="Sigma70_r4"/>
    <property type="match status" value="1"/>
</dbReference>
<dbReference type="InterPro" id="IPR013325">
    <property type="entry name" value="RNA_pol_sigma_r2"/>
</dbReference>
<dbReference type="InterPro" id="IPR007630">
    <property type="entry name" value="RNA_pol_sigma70_r4"/>
</dbReference>
<evidence type="ECO:0000256" key="3">
    <source>
        <dbReference type="ARBA" id="ARBA00023082"/>
    </source>
</evidence>
<reference evidence="8" key="1">
    <citation type="journal article" date="2014" name="Int. J. Syst. Evol. Microbiol.">
        <title>Complete genome sequence of Corynebacterium casei LMG S-19264T (=DSM 44701T), isolated from a smear-ripened cheese.</title>
        <authorList>
            <consortium name="US DOE Joint Genome Institute (JGI-PGF)"/>
            <person name="Walter F."/>
            <person name="Albersmeier A."/>
            <person name="Kalinowski J."/>
            <person name="Ruckert C."/>
        </authorList>
    </citation>
    <scope>NUCLEOTIDE SEQUENCE</scope>
    <source>
        <strain evidence="8">CGMCC 1.12777</strain>
    </source>
</reference>
<comment type="caution">
    <text evidence="8">The sequence shown here is derived from an EMBL/GenBank/DDBJ whole genome shotgun (WGS) entry which is preliminary data.</text>
</comment>
<dbReference type="Gene3D" id="1.10.10.10">
    <property type="entry name" value="Winged helix-like DNA-binding domain superfamily/Winged helix DNA-binding domain"/>
    <property type="match status" value="1"/>
</dbReference>
<dbReference type="NCBIfam" id="TIGR02937">
    <property type="entry name" value="sigma70-ECF"/>
    <property type="match status" value="1"/>
</dbReference>
<dbReference type="Proteomes" id="UP000656813">
    <property type="component" value="Unassembled WGS sequence"/>
</dbReference>
<feature type="domain" description="RNA polymerase sigma-70 region 4" evidence="7">
    <location>
        <begin position="124"/>
        <end position="172"/>
    </location>
</feature>
<feature type="domain" description="RNA polymerase sigma-70 region 2" evidence="6">
    <location>
        <begin position="22"/>
        <end position="86"/>
    </location>
</feature>
<sequence length="184" mass="22361">MAEAVLVREELAQEQEPFDTYIQHYRTPLLHYLERLLRDRIKAEDFVQETFLKLYDQLQHRKWPENIPAWLYHVATNLCRDYWRSAGYRREKGSLESLPEQRDRKARVVDLYVRRETRSEILELLKKLPDSHREIIMMRFYYDLKLREIAAAIDCPIGTVKSRLFHALRSLRREMEENGSFIYE</sequence>
<evidence type="ECO:0000256" key="4">
    <source>
        <dbReference type="ARBA" id="ARBA00023125"/>
    </source>
</evidence>
<keyword evidence="5" id="KW-0804">Transcription</keyword>
<dbReference type="GO" id="GO:0006352">
    <property type="term" value="P:DNA-templated transcription initiation"/>
    <property type="evidence" value="ECO:0007669"/>
    <property type="project" value="InterPro"/>
</dbReference>
<keyword evidence="3" id="KW-0731">Sigma factor</keyword>
<organism evidence="8 9">
    <name type="scientific">Pullulanibacillus pueri</name>
    <dbReference type="NCBI Taxonomy" id="1437324"/>
    <lineage>
        <taxon>Bacteria</taxon>
        <taxon>Bacillati</taxon>
        <taxon>Bacillota</taxon>
        <taxon>Bacilli</taxon>
        <taxon>Bacillales</taxon>
        <taxon>Sporolactobacillaceae</taxon>
        <taxon>Pullulanibacillus</taxon>
    </lineage>
</organism>
<dbReference type="GO" id="GO:0016987">
    <property type="term" value="F:sigma factor activity"/>
    <property type="evidence" value="ECO:0007669"/>
    <property type="project" value="UniProtKB-KW"/>
</dbReference>
<reference evidence="8" key="2">
    <citation type="submission" date="2020-09" db="EMBL/GenBank/DDBJ databases">
        <authorList>
            <person name="Sun Q."/>
            <person name="Zhou Y."/>
        </authorList>
    </citation>
    <scope>NUCLEOTIDE SEQUENCE</scope>
    <source>
        <strain evidence="8">CGMCC 1.12777</strain>
    </source>
</reference>
<dbReference type="CDD" id="cd06171">
    <property type="entry name" value="Sigma70_r4"/>
    <property type="match status" value="1"/>
</dbReference>
<dbReference type="InterPro" id="IPR013324">
    <property type="entry name" value="RNA_pol_sigma_r3/r4-like"/>
</dbReference>
<dbReference type="InterPro" id="IPR036388">
    <property type="entry name" value="WH-like_DNA-bd_sf"/>
</dbReference>
<dbReference type="InterPro" id="IPR007627">
    <property type="entry name" value="RNA_pol_sigma70_r2"/>
</dbReference>
<dbReference type="InterPro" id="IPR039425">
    <property type="entry name" value="RNA_pol_sigma-70-like"/>
</dbReference>
<keyword evidence="2" id="KW-0805">Transcription regulation</keyword>
<comment type="similarity">
    <text evidence="1">Belongs to the sigma-70 factor family. ECF subfamily.</text>
</comment>
<protein>
    <submittedName>
        <fullName evidence="8">RNA polymerase sigma factor</fullName>
    </submittedName>
</protein>
<gene>
    <name evidence="8" type="ORF">GCM10007096_21550</name>
</gene>
<dbReference type="GO" id="GO:0003677">
    <property type="term" value="F:DNA binding"/>
    <property type="evidence" value="ECO:0007669"/>
    <property type="project" value="UniProtKB-KW"/>
</dbReference>
<evidence type="ECO:0000256" key="1">
    <source>
        <dbReference type="ARBA" id="ARBA00010641"/>
    </source>
</evidence>
<dbReference type="Pfam" id="PF04542">
    <property type="entry name" value="Sigma70_r2"/>
    <property type="match status" value="1"/>
</dbReference>
<dbReference type="SUPFAM" id="SSF88659">
    <property type="entry name" value="Sigma3 and sigma4 domains of RNA polymerase sigma factors"/>
    <property type="match status" value="1"/>
</dbReference>
<evidence type="ECO:0000256" key="5">
    <source>
        <dbReference type="ARBA" id="ARBA00023163"/>
    </source>
</evidence>
<name>A0A8J2ZWR0_9BACL</name>
<keyword evidence="9" id="KW-1185">Reference proteome</keyword>
<dbReference type="SUPFAM" id="SSF88946">
    <property type="entry name" value="Sigma2 domain of RNA polymerase sigma factors"/>
    <property type="match status" value="1"/>
</dbReference>
<dbReference type="AlphaFoldDB" id="A0A8J2ZWR0"/>
<dbReference type="EMBL" id="BMFV01000015">
    <property type="protein sequence ID" value="GGH82329.1"/>
    <property type="molecule type" value="Genomic_DNA"/>
</dbReference>
<evidence type="ECO:0000259" key="6">
    <source>
        <dbReference type="Pfam" id="PF04542"/>
    </source>
</evidence>
<evidence type="ECO:0000313" key="8">
    <source>
        <dbReference type="EMBL" id="GGH82329.1"/>
    </source>
</evidence>
<dbReference type="PANTHER" id="PTHR43133:SF8">
    <property type="entry name" value="RNA POLYMERASE SIGMA FACTOR HI_1459-RELATED"/>
    <property type="match status" value="1"/>
</dbReference>
<dbReference type="PANTHER" id="PTHR43133">
    <property type="entry name" value="RNA POLYMERASE ECF-TYPE SIGMA FACTO"/>
    <property type="match status" value="1"/>
</dbReference>
<accession>A0A8J2ZWR0</accession>
<evidence type="ECO:0000256" key="2">
    <source>
        <dbReference type="ARBA" id="ARBA00023015"/>
    </source>
</evidence>
<dbReference type="InterPro" id="IPR014284">
    <property type="entry name" value="RNA_pol_sigma-70_dom"/>
</dbReference>
<evidence type="ECO:0000259" key="7">
    <source>
        <dbReference type="Pfam" id="PF04545"/>
    </source>
</evidence>
<evidence type="ECO:0000313" key="9">
    <source>
        <dbReference type="Proteomes" id="UP000656813"/>
    </source>
</evidence>
<proteinExistence type="inferred from homology"/>
<dbReference type="RefSeq" id="WP_188497412.1">
    <property type="nucleotide sequence ID" value="NZ_BMFV01000015.1"/>
</dbReference>
<dbReference type="Gene3D" id="1.10.1740.10">
    <property type="match status" value="1"/>
</dbReference>
<keyword evidence="4" id="KW-0238">DNA-binding</keyword>